<name>A0ACC2DD89_DIPCM</name>
<organism evidence="1 2">
    <name type="scientific">Diphasiastrum complanatum</name>
    <name type="common">Issler's clubmoss</name>
    <name type="synonym">Lycopodium complanatum</name>
    <dbReference type="NCBI Taxonomy" id="34168"/>
    <lineage>
        <taxon>Eukaryota</taxon>
        <taxon>Viridiplantae</taxon>
        <taxon>Streptophyta</taxon>
        <taxon>Embryophyta</taxon>
        <taxon>Tracheophyta</taxon>
        <taxon>Lycopodiopsida</taxon>
        <taxon>Lycopodiales</taxon>
        <taxon>Lycopodiaceae</taxon>
        <taxon>Lycopodioideae</taxon>
        <taxon>Diphasiastrum</taxon>
    </lineage>
</organism>
<proteinExistence type="predicted"/>
<sequence>MADASSSLAPAPPDVSHSDRLASVRMENPLHSSSAVDISSGNANDENQDVAASKQLDSVVKDDDDDESMKLDGSLAAESPLNLSSVVDICSVDANYEKEDVADSKQLDPVKEDDDESSLVAENPFNLSSVADISSGNANDEKQKIAVLNQLDLVKEVVNDDESMKSDGSSLGAIKLDKPMSKLIPEGSDAGPRVSNSVLNRQCSLSKLSAEAPAFVPKGFMSFSQSPGAVSSPRNNNPSLRPATVMLQSSHPGAVQMAHPPLLQQLETYSLLQQPETYPVKSRYGSDASVLMPGPRSSSSMLGAASPLFSTGGSPASQLSGTTSASKFLQPTGSASAEQSNSGFVPEHVDETELFSSQEENFSQEMVTVSASGSKSALSEELKIKIIRQVEFYFSDNNLPTDNYLMKFVKKDTEGFVPIPVVASFRKMKSLAKNHAIVAEALRASSLLVVSEDGKKVRRAQPLPDVDLEEVQSRTVVAENLPEDHSIQQMEQLFGTVGNVKMVRVCQPVSANGANQTATKFSKTDLLVSNKLHALVEYESVEEAERAVSIQVAELTDERNWRSGLRVRLLLRRTFQGKHGYQYLAKGRKLGSEAAEGNEREEDGATCDGALEKSGDEFGQQTESLEEHMGDAGSYERDGGGRRGRGRNRGRSRGRGQHINNNGRGHLSGTSPQSSSPLISDFVGKPPPGPRMPDGTRGFTMGRGKLLSTEIP</sequence>
<protein>
    <submittedName>
        <fullName evidence="1">Uncharacterized protein</fullName>
    </submittedName>
</protein>
<dbReference type="EMBL" id="CM055097">
    <property type="protein sequence ID" value="KAJ7552252.1"/>
    <property type="molecule type" value="Genomic_DNA"/>
</dbReference>
<evidence type="ECO:0000313" key="2">
    <source>
        <dbReference type="Proteomes" id="UP001162992"/>
    </source>
</evidence>
<evidence type="ECO:0000313" key="1">
    <source>
        <dbReference type="EMBL" id="KAJ7552252.1"/>
    </source>
</evidence>
<comment type="caution">
    <text evidence="1">The sequence shown here is derived from an EMBL/GenBank/DDBJ whole genome shotgun (WGS) entry which is preliminary data.</text>
</comment>
<accession>A0ACC2DD89</accession>
<dbReference type="Proteomes" id="UP001162992">
    <property type="component" value="Chromosome 6"/>
</dbReference>
<gene>
    <name evidence="1" type="ORF">O6H91_06G047600</name>
</gene>
<keyword evidence="2" id="KW-1185">Reference proteome</keyword>
<reference evidence="2" key="1">
    <citation type="journal article" date="2024" name="Proc. Natl. Acad. Sci. U.S.A.">
        <title>Extraordinary preservation of gene collinearity over three hundred million years revealed in homosporous lycophytes.</title>
        <authorList>
            <person name="Li C."/>
            <person name="Wickell D."/>
            <person name="Kuo L.Y."/>
            <person name="Chen X."/>
            <person name="Nie B."/>
            <person name="Liao X."/>
            <person name="Peng D."/>
            <person name="Ji J."/>
            <person name="Jenkins J."/>
            <person name="Williams M."/>
            <person name="Shu S."/>
            <person name="Plott C."/>
            <person name="Barry K."/>
            <person name="Rajasekar S."/>
            <person name="Grimwood J."/>
            <person name="Han X."/>
            <person name="Sun S."/>
            <person name="Hou Z."/>
            <person name="He W."/>
            <person name="Dai G."/>
            <person name="Sun C."/>
            <person name="Schmutz J."/>
            <person name="Leebens-Mack J.H."/>
            <person name="Li F.W."/>
            <person name="Wang L."/>
        </authorList>
    </citation>
    <scope>NUCLEOTIDE SEQUENCE [LARGE SCALE GENOMIC DNA]</scope>
    <source>
        <strain evidence="2">cv. PW_Plant_1</strain>
    </source>
</reference>